<dbReference type="InterPro" id="IPR036390">
    <property type="entry name" value="WH_DNA-bd_sf"/>
</dbReference>
<protein>
    <submittedName>
        <fullName evidence="3">Transcriptional regulator</fullName>
    </submittedName>
</protein>
<dbReference type="InterPro" id="IPR036388">
    <property type="entry name" value="WH-like_DNA-bd_sf"/>
</dbReference>
<name>A0ABQ2MU59_9ACTN</name>
<dbReference type="SUPFAM" id="SSF46785">
    <property type="entry name" value="Winged helix' DNA-binding domain"/>
    <property type="match status" value="1"/>
</dbReference>
<feature type="region of interest" description="Disordered" evidence="1">
    <location>
        <begin position="1"/>
        <end position="23"/>
    </location>
</feature>
<evidence type="ECO:0000256" key="1">
    <source>
        <dbReference type="SAM" id="MobiDB-lite"/>
    </source>
</evidence>
<dbReference type="Pfam" id="PF12802">
    <property type="entry name" value="MarR_2"/>
    <property type="match status" value="1"/>
</dbReference>
<feature type="domain" description="HTH marR-type" evidence="2">
    <location>
        <begin position="31"/>
        <end position="166"/>
    </location>
</feature>
<dbReference type="Gene3D" id="1.10.10.10">
    <property type="entry name" value="Winged helix-like DNA-binding domain superfamily/Winged helix DNA-binding domain"/>
    <property type="match status" value="1"/>
</dbReference>
<keyword evidence="4" id="KW-1185">Reference proteome</keyword>
<organism evidence="3 4">
    <name type="scientific">Streptomyces daqingensis</name>
    <dbReference type="NCBI Taxonomy" id="1472640"/>
    <lineage>
        <taxon>Bacteria</taxon>
        <taxon>Bacillati</taxon>
        <taxon>Actinomycetota</taxon>
        <taxon>Actinomycetes</taxon>
        <taxon>Kitasatosporales</taxon>
        <taxon>Streptomycetaceae</taxon>
        <taxon>Streptomyces</taxon>
    </lineage>
</organism>
<dbReference type="SMART" id="SM00347">
    <property type="entry name" value="HTH_MARR"/>
    <property type="match status" value="1"/>
</dbReference>
<proteinExistence type="predicted"/>
<dbReference type="PROSITE" id="PS50995">
    <property type="entry name" value="HTH_MARR_2"/>
    <property type="match status" value="1"/>
</dbReference>
<sequence>MSTSVRSSDKPWVKSPGMDTDNGTRWLTGDEQRAWRIHLDVSRLLMYQLERDLQPFGLTMNDYEILVNLSESDEHRMRMSDLAAATLQSKSRLSHQITRMEKANLVRRESCESDKRGLFAVLTEEGWETMRGVAPHHVASVRRHFIDQMAPADLEHLYETLRPVAEKLRNERGRP</sequence>
<dbReference type="EMBL" id="BMMP01000028">
    <property type="protein sequence ID" value="GGO58164.1"/>
    <property type="molecule type" value="Genomic_DNA"/>
</dbReference>
<dbReference type="PANTHER" id="PTHR33164">
    <property type="entry name" value="TRANSCRIPTIONAL REGULATOR, MARR FAMILY"/>
    <property type="match status" value="1"/>
</dbReference>
<accession>A0ABQ2MU59</accession>
<dbReference type="PANTHER" id="PTHR33164:SF99">
    <property type="entry name" value="MARR FAMILY REGULATORY PROTEIN"/>
    <property type="match status" value="1"/>
</dbReference>
<dbReference type="Proteomes" id="UP000631535">
    <property type="component" value="Unassembled WGS sequence"/>
</dbReference>
<dbReference type="InterPro" id="IPR039422">
    <property type="entry name" value="MarR/SlyA-like"/>
</dbReference>
<reference evidence="4" key="1">
    <citation type="journal article" date="2019" name="Int. J. Syst. Evol. Microbiol.">
        <title>The Global Catalogue of Microorganisms (GCM) 10K type strain sequencing project: providing services to taxonomists for standard genome sequencing and annotation.</title>
        <authorList>
            <consortium name="The Broad Institute Genomics Platform"/>
            <consortium name="The Broad Institute Genome Sequencing Center for Infectious Disease"/>
            <person name="Wu L."/>
            <person name="Ma J."/>
        </authorList>
    </citation>
    <scope>NUCLEOTIDE SEQUENCE [LARGE SCALE GENOMIC DNA]</scope>
    <source>
        <strain evidence="4">CGMCC 4.7178</strain>
    </source>
</reference>
<evidence type="ECO:0000313" key="4">
    <source>
        <dbReference type="Proteomes" id="UP000631535"/>
    </source>
</evidence>
<gene>
    <name evidence="3" type="ORF">GCM10012287_55710</name>
</gene>
<evidence type="ECO:0000259" key="2">
    <source>
        <dbReference type="PROSITE" id="PS50995"/>
    </source>
</evidence>
<dbReference type="InterPro" id="IPR000835">
    <property type="entry name" value="HTH_MarR-typ"/>
</dbReference>
<evidence type="ECO:0000313" key="3">
    <source>
        <dbReference type="EMBL" id="GGO58164.1"/>
    </source>
</evidence>
<comment type="caution">
    <text evidence="3">The sequence shown here is derived from an EMBL/GenBank/DDBJ whole genome shotgun (WGS) entry which is preliminary data.</text>
</comment>